<dbReference type="Proteomes" id="UP000559987">
    <property type="component" value="Unassembled WGS sequence"/>
</dbReference>
<dbReference type="RefSeq" id="WP_183907889.1">
    <property type="nucleotide sequence ID" value="NZ_JACHXZ010000001.1"/>
</dbReference>
<dbReference type="Pfam" id="PF20461">
    <property type="entry name" value="DUF6714"/>
    <property type="match status" value="1"/>
</dbReference>
<dbReference type="InterPro" id="IPR046560">
    <property type="entry name" value="DUF6714"/>
</dbReference>
<organism evidence="1 2">
    <name type="scientific">Simiduia aestuariiviva</name>
    <dbReference type="NCBI Taxonomy" id="1510459"/>
    <lineage>
        <taxon>Bacteria</taxon>
        <taxon>Pseudomonadati</taxon>
        <taxon>Pseudomonadota</taxon>
        <taxon>Gammaproteobacteria</taxon>
        <taxon>Cellvibrionales</taxon>
        <taxon>Cellvibrionaceae</taxon>
        <taxon>Simiduia</taxon>
    </lineage>
</organism>
<dbReference type="AlphaFoldDB" id="A0A839UNH4"/>
<comment type="caution">
    <text evidence="1">The sequence shown here is derived from an EMBL/GenBank/DDBJ whole genome shotgun (WGS) entry which is preliminary data.</text>
</comment>
<protein>
    <submittedName>
        <fullName evidence="1">DNA-directed RNA polymerase subunit RPC12/RpoP</fullName>
    </submittedName>
</protein>
<keyword evidence="2" id="KW-1185">Reference proteome</keyword>
<proteinExistence type="predicted"/>
<reference evidence="1 2" key="1">
    <citation type="submission" date="2020-08" db="EMBL/GenBank/DDBJ databases">
        <title>Genomic Encyclopedia of Type Strains, Phase III (KMG-III): the genomes of soil and plant-associated and newly described type strains.</title>
        <authorList>
            <person name="Whitman W."/>
        </authorList>
    </citation>
    <scope>NUCLEOTIDE SEQUENCE [LARGE SCALE GENOMIC DNA]</scope>
    <source>
        <strain evidence="1 2">CECT 8571</strain>
    </source>
</reference>
<evidence type="ECO:0000313" key="2">
    <source>
        <dbReference type="Proteomes" id="UP000559987"/>
    </source>
</evidence>
<sequence length="226" mass="26146">MSKSKRDNVSHNNAVKRLQMKCYECNSEINESTLIGDDRYFVCGECGFLIVESESERNLALNSRLELPSEIQPLEAIVKDLYYVFSCYPRPLNFTDYKHCPECEDHNETMKSATLATLESKHLGCVGYSPWCFLTEEGFAHYIPRILELAITGKGNAHGELFLDDILYVLAPKPEHDRFQRYTKHQCMAVFQALLYANKNFREQLVECFSHDDMDSALEYWSQRVA</sequence>
<keyword evidence="1" id="KW-0240">DNA-directed RNA polymerase</keyword>
<dbReference type="GO" id="GO:0000428">
    <property type="term" value="C:DNA-directed RNA polymerase complex"/>
    <property type="evidence" value="ECO:0007669"/>
    <property type="project" value="UniProtKB-KW"/>
</dbReference>
<accession>A0A839UNH4</accession>
<name>A0A839UNH4_9GAMM</name>
<dbReference type="EMBL" id="JACHXZ010000001">
    <property type="protein sequence ID" value="MBB3167296.1"/>
    <property type="molecule type" value="Genomic_DNA"/>
</dbReference>
<evidence type="ECO:0000313" key="1">
    <source>
        <dbReference type="EMBL" id="MBB3167296.1"/>
    </source>
</evidence>
<gene>
    <name evidence="1" type="ORF">FHS30_000472</name>
</gene>
<keyword evidence="1" id="KW-0804">Transcription</keyword>